<dbReference type="InterPro" id="IPR036259">
    <property type="entry name" value="MFS_trans_sf"/>
</dbReference>
<dbReference type="InterPro" id="IPR011701">
    <property type="entry name" value="MFS"/>
</dbReference>
<dbReference type="SUPFAM" id="SSF103473">
    <property type="entry name" value="MFS general substrate transporter"/>
    <property type="match status" value="1"/>
</dbReference>
<protein>
    <submittedName>
        <fullName evidence="6">Muropeptide transporter</fullName>
    </submittedName>
</protein>
<dbReference type="Pfam" id="PF13000">
    <property type="entry name" value="Acatn"/>
    <property type="match status" value="1"/>
</dbReference>
<dbReference type="OrthoDB" id="9787815at2"/>
<dbReference type="GO" id="GO:0016020">
    <property type="term" value="C:membrane"/>
    <property type="evidence" value="ECO:0007669"/>
    <property type="project" value="UniProtKB-SubCell"/>
</dbReference>
<proteinExistence type="predicted"/>
<dbReference type="Gene3D" id="1.20.1250.20">
    <property type="entry name" value="MFS general substrate transporter like domains"/>
    <property type="match status" value="2"/>
</dbReference>
<dbReference type="PANTHER" id="PTHR12778">
    <property type="entry name" value="SOLUTE CARRIER FAMILY 33 ACETYL-COA TRANSPORTER -RELATED"/>
    <property type="match status" value="1"/>
</dbReference>
<evidence type="ECO:0000256" key="5">
    <source>
        <dbReference type="SAM" id="Phobius"/>
    </source>
</evidence>
<keyword evidence="4 5" id="KW-0472">Membrane</keyword>
<accession>A0A5C6EET5</accession>
<keyword evidence="3 5" id="KW-1133">Transmembrane helix</keyword>
<feature type="transmembrane region" description="Helical" evidence="5">
    <location>
        <begin position="45"/>
        <end position="64"/>
    </location>
</feature>
<evidence type="ECO:0000256" key="4">
    <source>
        <dbReference type="ARBA" id="ARBA00023136"/>
    </source>
</evidence>
<comment type="subcellular location">
    <subcellularLocation>
        <location evidence="1">Membrane</location>
        <topology evidence="1">Multi-pass membrane protein</topology>
    </subcellularLocation>
</comment>
<keyword evidence="2 5" id="KW-0812">Transmembrane</keyword>
<dbReference type="EMBL" id="SJPX01000006">
    <property type="protein sequence ID" value="TWU47005.1"/>
    <property type="molecule type" value="Genomic_DNA"/>
</dbReference>
<feature type="transmembrane region" description="Helical" evidence="5">
    <location>
        <begin position="253"/>
        <end position="273"/>
    </location>
</feature>
<dbReference type="RefSeq" id="WP_146537420.1">
    <property type="nucleotide sequence ID" value="NZ_SJPX01000006.1"/>
</dbReference>
<dbReference type="PANTHER" id="PTHR12778:SF9">
    <property type="entry name" value="ACETYL-COENZYME A TRANSPORTER 1"/>
    <property type="match status" value="1"/>
</dbReference>
<evidence type="ECO:0000313" key="7">
    <source>
        <dbReference type="Proteomes" id="UP000317977"/>
    </source>
</evidence>
<comment type="caution">
    <text evidence="6">The sequence shown here is derived from an EMBL/GenBank/DDBJ whole genome shotgun (WGS) entry which is preliminary data.</text>
</comment>
<feature type="transmembrane region" description="Helical" evidence="5">
    <location>
        <begin position="76"/>
        <end position="95"/>
    </location>
</feature>
<dbReference type="Proteomes" id="UP000317977">
    <property type="component" value="Unassembled WGS sequence"/>
</dbReference>
<feature type="transmembrane region" description="Helical" evidence="5">
    <location>
        <begin position="171"/>
        <end position="193"/>
    </location>
</feature>
<feature type="transmembrane region" description="Helical" evidence="5">
    <location>
        <begin position="315"/>
        <end position="337"/>
    </location>
</feature>
<evidence type="ECO:0000256" key="3">
    <source>
        <dbReference type="ARBA" id="ARBA00022989"/>
    </source>
</evidence>
<keyword evidence="7" id="KW-1185">Reference proteome</keyword>
<feature type="transmembrane region" description="Helical" evidence="5">
    <location>
        <begin position="285"/>
        <end position="303"/>
    </location>
</feature>
<evidence type="ECO:0000256" key="2">
    <source>
        <dbReference type="ARBA" id="ARBA00022692"/>
    </source>
</evidence>
<organism evidence="6 7">
    <name type="scientific">Rubripirellula reticaptiva</name>
    <dbReference type="NCBI Taxonomy" id="2528013"/>
    <lineage>
        <taxon>Bacteria</taxon>
        <taxon>Pseudomonadati</taxon>
        <taxon>Planctomycetota</taxon>
        <taxon>Planctomycetia</taxon>
        <taxon>Pirellulales</taxon>
        <taxon>Pirellulaceae</taxon>
        <taxon>Rubripirellula</taxon>
    </lineage>
</organism>
<dbReference type="AlphaFoldDB" id="A0A5C6EET5"/>
<feature type="transmembrane region" description="Helical" evidence="5">
    <location>
        <begin position="379"/>
        <end position="398"/>
    </location>
</feature>
<evidence type="ECO:0000256" key="1">
    <source>
        <dbReference type="ARBA" id="ARBA00004141"/>
    </source>
</evidence>
<sequence>MPSNTTRKLLFTCLYFSEGAPIGFIWLAMPTRLRAREVPIEQITWLTAMLVLPWTLKFLWAPLIDLLRSRSWTLRHWIVTAQTMMGLTLLPLLWIDPLEQLGWIAATLLVHAVSAATQDVAIDAYCIATTTLGERGQFNGWMQTGMLAGRAIMGGGALILSTYVGDGFVTVMLIVLTTFSMSLVITLPQQVLVSTDGDRSFRLREIGQSIKTMLSRRNTWLGLLFGGVGGAAFKSLEVFYGPFLIDRGVSQDTIGWFSMIPMIGMMIVGSLLGGWLTDRGGVKKTVGGALVLLSTSVVALGLADQFSGLQAETYAFPILSIAALGIGIFTASSYALFMDLTEPKIAATQFSTFMGSTNGCESWSSYASGLIIAATGYSAAMYSMAAVSLVMVPVLFLLDTRKSEQVA</sequence>
<feature type="transmembrane region" description="Helical" evidence="5">
    <location>
        <begin position="147"/>
        <end position="165"/>
    </location>
</feature>
<gene>
    <name evidence="6" type="ORF">Poly59_59790</name>
</gene>
<name>A0A5C6EET5_9BACT</name>
<dbReference type="GO" id="GO:0035348">
    <property type="term" value="P:acetyl-CoA transmembrane transport"/>
    <property type="evidence" value="ECO:0007669"/>
    <property type="project" value="InterPro"/>
</dbReference>
<dbReference type="InterPro" id="IPR004752">
    <property type="entry name" value="AmpG_permease/AT-1"/>
</dbReference>
<dbReference type="InterPro" id="IPR024371">
    <property type="entry name" value="AcetylCoA_trans_1-like"/>
</dbReference>
<dbReference type="GO" id="GO:0008521">
    <property type="term" value="F:acetyl-CoA transmembrane transporter activity"/>
    <property type="evidence" value="ECO:0007669"/>
    <property type="project" value="InterPro"/>
</dbReference>
<reference evidence="6 7" key="1">
    <citation type="submission" date="2019-02" db="EMBL/GenBank/DDBJ databases">
        <title>Deep-cultivation of Planctomycetes and their phenomic and genomic characterization uncovers novel biology.</title>
        <authorList>
            <person name="Wiegand S."/>
            <person name="Jogler M."/>
            <person name="Boedeker C."/>
            <person name="Pinto D."/>
            <person name="Vollmers J."/>
            <person name="Rivas-Marin E."/>
            <person name="Kohn T."/>
            <person name="Peeters S.H."/>
            <person name="Heuer A."/>
            <person name="Rast P."/>
            <person name="Oberbeckmann S."/>
            <person name="Bunk B."/>
            <person name="Jeske O."/>
            <person name="Meyerdierks A."/>
            <person name="Storesund J.E."/>
            <person name="Kallscheuer N."/>
            <person name="Luecker S."/>
            <person name="Lage O.M."/>
            <person name="Pohl T."/>
            <person name="Merkel B.J."/>
            <person name="Hornburger P."/>
            <person name="Mueller R.-W."/>
            <person name="Bruemmer F."/>
            <person name="Labrenz M."/>
            <person name="Spormann A.M."/>
            <person name="Op Den Camp H."/>
            <person name="Overmann J."/>
            <person name="Amann R."/>
            <person name="Jetten M.S.M."/>
            <person name="Mascher T."/>
            <person name="Medema M.H."/>
            <person name="Devos D.P."/>
            <person name="Kaster A.-K."/>
            <person name="Ovreas L."/>
            <person name="Rohde M."/>
            <person name="Galperin M.Y."/>
            <person name="Jogler C."/>
        </authorList>
    </citation>
    <scope>NUCLEOTIDE SEQUENCE [LARGE SCALE GENOMIC DNA]</scope>
    <source>
        <strain evidence="6 7">Poly59</strain>
    </source>
</reference>
<dbReference type="Pfam" id="PF07690">
    <property type="entry name" value="MFS_1"/>
    <property type="match status" value="1"/>
</dbReference>
<evidence type="ECO:0000313" key="6">
    <source>
        <dbReference type="EMBL" id="TWU47005.1"/>
    </source>
</evidence>
<feature type="transmembrane region" description="Helical" evidence="5">
    <location>
        <begin position="214"/>
        <end position="233"/>
    </location>
</feature>